<organism evidence="2 3">
    <name type="scientific">Steinernema glaseri</name>
    <dbReference type="NCBI Taxonomy" id="37863"/>
    <lineage>
        <taxon>Eukaryota</taxon>
        <taxon>Metazoa</taxon>
        <taxon>Ecdysozoa</taxon>
        <taxon>Nematoda</taxon>
        <taxon>Chromadorea</taxon>
        <taxon>Rhabditida</taxon>
        <taxon>Tylenchina</taxon>
        <taxon>Panagrolaimomorpha</taxon>
        <taxon>Strongyloidoidea</taxon>
        <taxon>Steinernematidae</taxon>
        <taxon>Steinernema</taxon>
    </lineage>
</organism>
<protein>
    <submittedName>
        <fullName evidence="3">BHLH domain-containing protein</fullName>
    </submittedName>
</protein>
<dbReference type="Proteomes" id="UP000095287">
    <property type="component" value="Unplaced"/>
</dbReference>
<reference evidence="3" key="1">
    <citation type="submission" date="2016-11" db="UniProtKB">
        <authorList>
            <consortium name="WormBaseParasite"/>
        </authorList>
    </citation>
    <scope>IDENTIFICATION</scope>
</reference>
<dbReference type="WBParaSite" id="L893_g318.t1">
    <property type="protein sequence ID" value="L893_g318.t1"/>
    <property type="gene ID" value="L893_g318"/>
</dbReference>
<evidence type="ECO:0000256" key="1">
    <source>
        <dbReference type="SAM" id="MobiDB-lite"/>
    </source>
</evidence>
<feature type="region of interest" description="Disordered" evidence="1">
    <location>
        <begin position="120"/>
        <end position="161"/>
    </location>
</feature>
<accession>A0A1I8A146</accession>
<dbReference type="AlphaFoldDB" id="A0A1I8A146"/>
<proteinExistence type="predicted"/>
<sequence>MQLSPHCLAQVSLPTTSGVEGFTVRGQNLALVTAAEVTATRETQYKSALCRTKKERSRRLSSERKHRELLSKLKSITALSPSLGADLIDSVQPTNHKRQQQGVAPSKLTAVGRTVDLPSEGETEILPGKSRNAQVDQGDIQPKPSPSTLAEIKATPMKTWT</sequence>
<keyword evidence="2" id="KW-1185">Reference proteome</keyword>
<evidence type="ECO:0000313" key="2">
    <source>
        <dbReference type="Proteomes" id="UP000095287"/>
    </source>
</evidence>
<evidence type="ECO:0000313" key="3">
    <source>
        <dbReference type="WBParaSite" id="L893_g318.t1"/>
    </source>
</evidence>
<name>A0A1I8A146_9BILA</name>